<dbReference type="InterPro" id="IPR044635">
    <property type="entry name" value="UBP14-like"/>
</dbReference>
<organism evidence="9 10">
    <name type="scientific">Laetiporus sulphureus 93-53</name>
    <dbReference type="NCBI Taxonomy" id="1314785"/>
    <lineage>
        <taxon>Eukaryota</taxon>
        <taxon>Fungi</taxon>
        <taxon>Dikarya</taxon>
        <taxon>Basidiomycota</taxon>
        <taxon>Agaricomycotina</taxon>
        <taxon>Agaricomycetes</taxon>
        <taxon>Polyporales</taxon>
        <taxon>Laetiporus</taxon>
    </lineage>
</organism>
<dbReference type="PROSITE" id="PS00972">
    <property type="entry name" value="USP_1"/>
    <property type="match status" value="1"/>
</dbReference>
<dbReference type="Gene3D" id="3.90.70.10">
    <property type="entry name" value="Cysteine proteinases"/>
    <property type="match status" value="2"/>
</dbReference>
<evidence type="ECO:0000259" key="8">
    <source>
        <dbReference type="PROSITE" id="PS50235"/>
    </source>
</evidence>
<reference evidence="9 10" key="1">
    <citation type="journal article" date="2016" name="Mol. Biol. Evol.">
        <title>Comparative Genomics of Early-Diverging Mushroom-Forming Fungi Provides Insights into the Origins of Lignocellulose Decay Capabilities.</title>
        <authorList>
            <person name="Nagy L.G."/>
            <person name="Riley R."/>
            <person name="Tritt A."/>
            <person name="Adam C."/>
            <person name="Daum C."/>
            <person name="Floudas D."/>
            <person name="Sun H."/>
            <person name="Yadav J.S."/>
            <person name="Pangilinan J."/>
            <person name="Larsson K.H."/>
            <person name="Matsuura K."/>
            <person name="Barry K."/>
            <person name="Labutti K."/>
            <person name="Kuo R."/>
            <person name="Ohm R.A."/>
            <person name="Bhattacharya S.S."/>
            <person name="Shirouzu T."/>
            <person name="Yoshinaga Y."/>
            <person name="Martin F.M."/>
            <person name="Grigoriev I.V."/>
            <person name="Hibbett D.S."/>
        </authorList>
    </citation>
    <scope>NUCLEOTIDE SEQUENCE [LARGE SCALE GENOMIC DNA]</scope>
    <source>
        <strain evidence="9 10">93-53</strain>
    </source>
</reference>
<feature type="compositionally biased region" description="Polar residues" evidence="7">
    <location>
        <begin position="730"/>
        <end position="748"/>
    </location>
</feature>
<dbReference type="InterPro" id="IPR038765">
    <property type="entry name" value="Papain-like_cys_pep_sf"/>
</dbReference>
<dbReference type="GO" id="GO:0004843">
    <property type="term" value="F:cysteine-type deubiquitinase activity"/>
    <property type="evidence" value="ECO:0007669"/>
    <property type="project" value="UniProtKB-EC"/>
</dbReference>
<dbReference type="PANTHER" id="PTHR43982">
    <property type="entry name" value="UBIQUITIN CARBOXYL-TERMINAL HYDROLASE"/>
    <property type="match status" value="1"/>
</dbReference>
<dbReference type="InterPro" id="IPR001394">
    <property type="entry name" value="Peptidase_C19_UCH"/>
</dbReference>
<evidence type="ECO:0000256" key="2">
    <source>
        <dbReference type="ARBA" id="ARBA00012759"/>
    </source>
</evidence>
<keyword evidence="3" id="KW-0645">Protease</keyword>
<evidence type="ECO:0000256" key="3">
    <source>
        <dbReference type="ARBA" id="ARBA00022670"/>
    </source>
</evidence>
<evidence type="ECO:0000256" key="7">
    <source>
        <dbReference type="SAM" id="MobiDB-lite"/>
    </source>
</evidence>
<feature type="region of interest" description="Disordered" evidence="7">
    <location>
        <begin position="666"/>
        <end position="780"/>
    </location>
</feature>
<dbReference type="InterPro" id="IPR025305">
    <property type="entry name" value="UCH_repeat_domain"/>
</dbReference>
<evidence type="ECO:0000313" key="9">
    <source>
        <dbReference type="EMBL" id="KZT00017.1"/>
    </source>
</evidence>
<dbReference type="SUPFAM" id="SSF54001">
    <property type="entry name" value="Cysteine proteinases"/>
    <property type="match status" value="1"/>
</dbReference>
<evidence type="ECO:0000256" key="4">
    <source>
        <dbReference type="ARBA" id="ARBA00022786"/>
    </source>
</evidence>
<dbReference type="GO" id="GO:0016579">
    <property type="term" value="P:protein deubiquitination"/>
    <property type="evidence" value="ECO:0007669"/>
    <property type="project" value="InterPro"/>
</dbReference>
<evidence type="ECO:0000256" key="5">
    <source>
        <dbReference type="ARBA" id="ARBA00022801"/>
    </source>
</evidence>
<dbReference type="RefSeq" id="XP_040757757.1">
    <property type="nucleotide sequence ID" value="XM_040905999.1"/>
</dbReference>
<dbReference type="InterPro" id="IPR018200">
    <property type="entry name" value="USP_CS"/>
</dbReference>
<dbReference type="Pfam" id="PF00443">
    <property type="entry name" value="UCH"/>
    <property type="match status" value="2"/>
</dbReference>
<dbReference type="Proteomes" id="UP000076871">
    <property type="component" value="Unassembled WGS sequence"/>
</dbReference>
<dbReference type="GeneID" id="63823028"/>
<dbReference type="FunCoup" id="A0A165B0V8">
    <property type="interactions" value="36"/>
</dbReference>
<evidence type="ECO:0000256" key="1">
    <source>
        <dbReference type="ARBA" id="ARBA00000707"/>
    </source>
</evidence>
<keyword evidence="10" id="KW-1185">Reference proteome</keyword>
<dbReference type="EMBL" id="KV427700">
    <property type="protein sequence ID" value="KZT00017.1"/>
    <property type="molecule type" value="Genomic_DNA"/>
</dbReference>
<dbReference type="PANTHER" id="PTHR43982:SF6">
    <property type="entry name" value="UBIQUITIN CARBOXYL-TERMINAL HYDROLASE 2-RELATED"/>
    <property type="match status" value="1"/>
</dbReference>
<feature type="region of interest" description="Disordered" evidence="7">
    <location>
        <begin position="236"/>
        <end position="255"/>
    </location>
</feature>
<dbReference type="AlphaFoldDB" id="A0A165B0V8"/>
<keyword evidence="4" id="KW-0833">Ubl conjugation pathway</keyword>
<name>A0A165B0V8_9APHY</name>
<protein>
    <recommendedName>
        <fullName evidence="2">ubiquitinyl hydrolase 1</fullName>
        <ecNumber evidence="2">3.4.19.12</ecNumber>
    </recommendedName>
</protein>
<dbReference type="PROSITE" id="PS00973">
    <property type="entry name" value="USP_2"/>
    <property type="match status" value="1"/>
</dbReference>
<dbReference type="InterPro" id="IPR028889">
    <property type="entry name" value="USP"/>
</dbReference>
<sequence length="1131" mass="127918">MLPPMLADMLHDPEHALYHISITPPDPTSHQFCPSPEEVRTSVPHPHAYYCKEHNGWVILIWRSSTVLPPLERAFDPPLPDMARRKQTTSCVGDGEQPFGQVNITHHWHHYEHAVDSQKLNPPFMRENTLLGLYVCCQCSTYCLVSDVIPGVVPAEHMKRFVRERYAHPPLDWTPHASVASGFETILTIVNNRLWRDEQRSLPVHTHRFQLKLGWNDAVRRVFEAVGFTVEEDTSEPQPTVYLKPPKIDPSTPEGKQTRAKLLRAWVELNAWLAIYLKSKNVGDYVSMPPSADATEVREMYQMGIGAHVSQIPRGLLPETVALKNDVLAEDWRSLGMTPATYSWELLMFAYLAQCRCDPARTPKYFTCLSNIVQAMVELGEAVPELQQLIMDERNRYRYTSENLRDAITLLGFGRDNELKVGLDDEVDDEFILRAWRDARRRAWRDTVNGSELRMRLNEALKFVADDRGSAVLRKAWEEEKGSGMSPDAAYAALGVPTDVDDGMLITVYGLRVDDQPSQAERMREALTVIAEVTGSERLQQFIATGRDPGDATHVTMPEMPRGLNQLGNTCYLNSLLQYFYTIKDLREAITPLSSTDTKALDDSKFTDDDLKRHRVGGRLVTRREILRSKRFVHQLADLFWNLEYCEVPAVTPTIDLAKLALVTSQDEEEDDQDRAGTDSSNDTDATLVEDAPPRLSSPPPLSSPTDTILGKRNRDVGVGMDIDSPPDATGSSSPASTVEQPTASSSKLPAEPMDVEMQDVSTPAGPQLKPPPLPARKPRRVDDSVMMFGRQHDVSECMDNCMFQIETALLDFEQMTGADDDKTSVIKRLFYGKKRQRLTPLRPAGSARYESSIHEKEDLFSHLHVNVSDEGFDLYDGLARYFDDVVEFDGQKKRMEVTLVDLPPLLQIQLQRVQFDRETQQAYKSQAYVKFGETIYMDRFLDTAEQDKKARAKAIQADLNASRDHVQRLTKDKHAPFAPALGGTADFLSKQDAFQIPEVDDSLIATLNKEQDSVTAQLEQERSNVLRLKSEIEDIWKDDTSATYELTSVFVHRGSSPSWGHYFFYSRNLPDHPNQWFKYNDSDVSIVSKDEVLADTTGSTANPYMLVFARKGSQAIHTVHRFDPQQLQDG</sequence>
<gene>
    <name evidence="9" type="ORF">LAESUDRAFT_688638</name>
</gene>
<keyword evidence="5" id="KW-0378">Hydrolase</keyword>
<accession>A0A165B0V8</accession>
<dbReference type="Pfam" id="PF13446">
    <property type="entry name" value="RPT"/>
    <property type="match status" value="2"/>
</dbReference>
<dbReference type="STRING" id="1314785.A0A165B0V8"/>
<evidence type="ECO:0000256" key="6">
    <source>
        <dbReference type="ARBA" id="ARBA00022807"/>
    </source>
</evidence>
<comment type="catalytic activity">
    <reaction evidence="1">
        <text>Thiol-dependent hydrolysis of ester, thioester, amide, peptide and isopeptide bonds formed by the C-terminal Gly of ubiquitin (a 76-residue protein attached to proteins as an intracellular targeting signal).</text>
        <dbReference type="EC" id="3.4.19.12"/>
    </reaction>
</comment>
<feature type="domain" description="USP" evidence="8">
    <location>
        <begin position="562"/>
        <end position="1112"/>
    </location>
</feature>
<dbReference type="CDD" id="cd02666">
    <property type="entry name" value="Peptidase_C19J"/>
    <property type="match status" value="1"/>
</dbReference>
<dbReference type="GO" id="GO:0043161">
    <property type="term" value="P:proteasome-mediated ubiquitin-dependent protein catabolic process"/>
    <property type="evidence" value="ECO:0007669"/>
    <property type="project" value="InterPro"/>
</dbReference>
<dbReference type="PROSITE" id="PS50235">
    <property type="entry name" value="USP_3"/>
    <property type="match status" value="1"/>
</dbReference>
<dbReference type="InParanoid" id="A0A165B0V8"/>
<dbReference type="GO" id="GO:0061136">
    <property type="term" value="P:regulation of proteasomal protein catabolic process"/>
    <property type="evidence" value="ECO:0007669"/>
    <property type="project" value="TreeGrafter"/>
</dbReference>
<proteinExistence type="predicted"/>
<dbReference type="GO" id="GO:0070628">
    <property type="term" value="F:proteasome binding"/>
    <property type="evidence" value="ECO:0007669"/>
    <property type="project" value="TreeGrafter"/>
</dbReference>
<evidence type="ECO:0000313" key="10">
    <source>
        <dbReference type="Proteomes" id="UP000076871"/>
    </source>
</evidence>
<dbReference type="OrthoDB" id="2420415at2759"/>
<dbReference type="EC" id="3.4.19.12" evidence="2"/>
<keyword evidence="6" id="KW-0788">Thiol protease</keyword>